<feature type="signal peptide" evidence="2">
    <location>
        <begin position="1"/>
        <end position="22"/>
    </location>
</feature>
<feature type="region of interest" description="Disordered" evidence="1">
    <location>
        <begin position="81"/>
        <end position="103"/>
    </location>
</feature>
<reference evidence="3 4" key="1">
    <citation type="journal article" date="2010" name="Nature">
        <title>Comparative genomics reveals mobile pathogenicity chromosomes in Fusarium.</title>
        <authorList>
            <person name="Ma L.J."/>
            <person name="van der Does H.C."/>
            <person name="Borkovich K.A."/>
            <person name="Coleman J.J."/>
            <person name="Daboussi M.J."/>
            <person name="Di Pietro A."/>
            <person name="Dufresne M."/>
            <person name="Freitag M."/>
            <person name="Grabherr M."/>
            <person name="Henrissat B."/>
            <person name="Houterman P.M."/>
            <person name="Kang S."/>
            <person name="Shim W.B."/>
            <person name="Woloshuk C."/>
            <person name="Xie X."/>
            <person name="Xu J.R."/>
            <person name="Antoniw J."/>
            <person name="Baker S.E."/>
            <person name="Bluhm B.H."/>
            <person name="Breakspear A."/>
            <person name="Brown D.W."/>
            <person name="Butchko R.A."/>
            <person name="Chapman S."/>
            <person name="Coulson R."/>
            <person name="Coutinho P.M."/>
            <person name="Danchin E.G."/>
            <person name="Diener A."/>
            <person name="Gale L.R."/>
            <person name="Gardiner D.M."/>
            <person name="Goff S."/>
            <person name="Hammond-Kosack K.E."/>
            <person name="Hilburn K."/>
            <person name="Hua-Van A."/>
            <person name="Jonkers W."/>
            <person name="Kazan K."/>
            <person name="Kodira C.D."/>
            <person name="Koehrsen M."/>
            <person name="Kumar L."/>
            <person name="Lee Y.H."/>
            <person name="Li L."/>
            <person name="Manners J.M."/>
            <person name="Miranda-Saavedra D."/>
            <person name="Mukherjee M."/>
            <person name="Park G."/>
            <person name="Park J."/>
            <person name="Park S.Y."/>
            <person name="Proctor R.H."/>
            <person name="Regev A."/>
            <person name="Ruiz-Roldan M.C."/>
            <person name="Sain D."/>
            <person name="Sakthikumar S."/>
            <person name="Sykes S."/>
            <person name="Schwartz D.C."/>
            <person name="Turgeon B.G."/>
            <person name="Wapinski I."/>
            <person name="Yoder O."/>
            <person name="Young S."/>
            <person name="Zeng Q."/>
            <person name="Zhou S."/>
            <person name="Galagan J."/>
            <person name="Cuomo C.A."/>
            <person name="Kistler H.C."/>
            <person name="Rep M."/>
        </authorList>
    </citation>
    <scope>NUCLEOTIDE SEQUENCE [LARGE SCALE GENOMIC DNA]</scope>
    <source>
        <strain evidence="4">M3125 / FGSC 7600</strain>
    </source>
</reference>
<dbReference type="OrthoDB" id="4986691at2759"/>
<keyword evidence="4" id="KW-1185">Reference proteome</keyword>
<dbReference type="GeneID" id="30061666"/>
<dbReference type="STRING" id="334819.W7LQH4"/>
<feature type="region of interest" description="Disordered" evidence="1">
    <location>
        <begin position="464"/>
        <end position="497"/>
    </location>
</feature>
<accession>W7LQH4</accession>
<dbReference type="VEuPathDB" id="FungiDB:FVEG_03538"/>
<dbReference type="EMBL" id="CM000579">
    <property type="protein sequence ID" value="EWG41413.1"/>
    <property type="molecule type" value="Genomic_DNA"/>
</dbReference>
<name>W7LQH4_GIBM7</name>
<dbReference type="Proteomes" id="UP000009096">
    <property type="component" value="Chromosome 2"/>
</dbReference>
<protein>
    <submittedName>
        <fullName evidence="3">Uncharacterized protein</fullName>
    </submittedName>
</protein>
<keyword evidence="2" id="KW-0732">Signal</keyword>
<feature type="chain" id="PRO_5004898459" evidence="2">
    <location>
        <begin position="23"/>
        <end position="535"/>
    </location>
</feature>
<evidence type="ECO:0000256" key="1">
    <source>
        <dbReference type="SAM" id="MobiDB-lite"/>
    </source>
</evidence>
<sequence>MQDLRRAILIFYFLVCRRTARTAWITRPPSTKGEPRFAGYFNELAAAISLKRLRSVNKTALERRLTNIEWQKRFREQQKENGRDIHLLSDDQVPSNPDALPESTQPKLTIKARISEVKVVDMEPLSKANFKAVIGVLNSAHRKQDFDTKLAQIQRTITHADRFLPDSEINDFNRSQEESEIISEFRFANPDKAAELIKLSRRQYAVGSVLSSLQQEPTKEERYNMEMETRDESDNDRVALISTYPTWSSRAVLKRERLFAFKAGKAPESVMKQQTKARDSSETQDEDVEDVEDVEDEQEEELSFPSLPNLRKFSGSPTAAVVFGWLTLSSSAPLVKLQVRRIMRTPLQLSDGKVSYPAQHLLPSMIVLEEVSHDETKGVADAVRSMGQIQVQKLFNQKKDSEIEDMHRSSNSQAINGLVKDLLPKLNFGEHRKGVLTSFDWRNYKILYTDNPVMFGPEDAVNKRIEDLGDPNTVRTNSQMERENKKQAAKSPPVASVDKVEEPLRNDIFGLSFFFHQTNSDASFLSPGDRSSYIH</sequence>
<dbReference type="EMBL" id="DS022245">
    <property type="protein sequence ID" value="EWG41413.1"/>
    <property type="molecule type" value="Genomic_DNA"/>
</dbReference>
<dbReference type="KEGG" id="fvr:FVEG_03538"/>
<gene>
    <name evidence="3" type="ORF">FVEG_03538</name>
</gene>
<feature type="region of interest" description="Disordered" evidence="1">
    <location>
        <begin position="269"/>
        <end position="307"/>
    </location>
</feature>
<evidence type="ECO:0000313" key="4">
    <source>
        <dbReference type="Proteomes" id="UP000009096"/>
    </source>
</evidence>
<proteinExistence type="predicted"/>
<dbReference type="RefSeq" id="XP_018747604.1">
    <property type="nucleotide sequence ID" value="XM_018891140.1"/>
</dbReference>
<evidence type="ECO:0000313" key="3">
    <source>
        <dbReference type="EMBL" id="EWG41413.1"/>
    </source>
</evidence>
<evidence type="ECO:0000256" key="2">
    <source>
        <dbReference type="SAM" id="SignalP"/>
    </source>
</evidence>
<organism evidence="3 4">
    <name type="scientific">Gibberella moniliformis (strain M3125 / FGSC 7600)</name>
    <name type="common">Maize ear and stalk rot fungus</name>
    <name type="synonym">Fusarium verticillioides</name>
    <dbReference type="NCBI Taxonomy" id="334819"/>
    <lineage>
        <taxon>Eukaryota</taxon>
        <taxon>Fungi</taxon>
        <taxon>Dikarya</taxon>
        <taxon>Ascomycota</taxon>
        <taxon>Pezizomycotina</taxon>
        <taxon>Sordariomycetes</taxon>
        <taxon>Hypocreomycetidae</taxon>
        <taxon>Hypocreales</taxon>
        <taxon>Nectriaceae</taxon>
        <taxon>Fusarium</taxon>
        <taxon>Fusarium fujikuroi species complex</taxon>
    </lineage>
</organism>
<dbReference type="AlphaFoldDB" id="W7LQH4"/>
<feature type="compositionally biased region" description="Acidic residues" evidence="1">
    <location>
        <begin position="282"/>
        <end position="302"/>
    </location>
</feature>